<protein>
    <submittedName>
        <fullName evidence="1">Uncharacterized protein</fullName>
    </submittedName>
</protein>
<dbReference type="EMBL" id="BEXD01004039">
    <property type="protein sequence ID" value="GBC05938.1"/>
    <property type="molecule type" value="Genomic_DNA"/>
</dbReference>
<name>A0A2Z6RS24_9GLOM</name>
<reference evidence="1 2" key="1">
    <citation type="submission" date="2017-11" db="EMBL/GenBank/DDBJ databases">
        <title>The genome of Rhizophagus clarus HR1 reveals common genetic basis of auxotrophy among arbuscular mycorrhizal fungi.</title>
        <authorList>
            <person name="Kobayashi Y."/>
        </authorList>
    </citation>
    <scope>NUCLEOTIDE SEQUENCE [LARGE SCALE GENOMIC DNA]</scope>
    <source>
        <strain evidence="1 2">HR1</strain>
    </source>
</reference>
<sequence>MNITNQTLELRLPDEYYEPDFGIEASEGDEYYELDFGIETSEEGGKGICFIRNIFNVSSLLFVGCQTNIMNWTLELRQTNTMNWALECHQTSQTNPDLKCKE</sequence>
<dbReference type="AlphaFoldDB" id="A0A2Z6RS24"/>
<dbReference type="Proteomes" id="UP000247702">
    <property type="component" value="Unassembled WGS sequence"/>
</dbReference>
<comment type="caution">
    <text evidence="1">The sequence shown here is derived from an EMBL/GenBank/DDBJ whole genome shotgun (WGS) entry which is preliminary data.</text>
</comment>
<keyword evidence="2" id="KW-1185">Reference proteome</keyword>
<evidence type="ECO:0000313" key="2">
    <source>
        <dbReference type="Proteomes" id="UP000247702"/>
    </source>
</evidence>
<evidence type="ECO:0000313" key="1">
    <source>
        <dbReference type="EMBL" id="GBC05938.1"/>
    </source>
</evidence>
<organism evidence="1 2">
    <name type="scientific">Rhizophagus clarus</name>
    <dbReference type="NCBI Taxonomy" id="94130"/>
    <lineage>
        <taxon>Eukaryota</taxon>
        <taxon>Fungi</taxon>
        <taxon>Fungi incertae sedis</taxon>
        <taxon>Mucoromycota</taxon>
        <taxon>Glomeromycotina</taxon>
        <taxon>Glomeromycetes</taxon>
        <taxon>Glomerales</taxon>
        <taxon>Glomeraceae</taxon>
        <taxon>Rhizophagus</taxon>
    </lineage>
</organism>
<gene>
    <name evidence="1" type="ORF">RclHR1_06510005</name>
</gene>
<accession>A0A2Z6RS24</accession>
<proteinExistence type="predicted"/>